<dbReference type="CDD" id="cd04301">
    <property type="entry name" value="NAT_SF"/>
    <property type="match status" value="1"/>
</dbReference>
<dbReference type="InterPro" id="IPR000182">
    <property type="entry name" value="GNAT_dom"/>
</dbReference>
<dbReference type="SUPFAM" id="SSF55729">
    <property type="entry name" value="Acyl-CoA N-acyltransferases (Nat)"/>
    <property type="match status" value="1"/>
</dbReference>
<reference evidence="4 5" key="1">
    <citation type="submission" date="2016-11" db="EMBL/GenBank/DDBJ databases">
        <authorList>
            <person name="Jaros S."/>
            <person name="Januszkiewicz K."/>
            <person name="Wedrychowicz H."/>
        </authorList>
    </citation>
    <scope>NUCLEOTIDE SEQUENCE [LARGE SCALE GENOMIC DNA]</scope>
    <source>
        <strain evidence="4 5">DSM 26897</strain>
    </source>
</reference>
<organism evidence="4 5">
    <name type="scientific">Cnuella takakiae</name>
    <dbReference type="NCBI Taxonomy" id="1302690"/>
    <lineage>
        <taxon>Bacteria</taxon>
        <taxon>Pseudomonadati</taxon>
        <taxon>Bacteroidota</taxon>
        <taxon>Chitinophagia</taxon>
        <taxon>Chitinophagales</taxon>
        <taxon>Chitinophagaceae</taxon>
        <taxon>Cnuella</taxon>
    </lineage>
</organism>
<evidence type="ECO:0000259" key="3">
    <source>
        <dbReference type="PROSITE" id="PS51186"/>
    </source>
</evidence>
<dbReference type="Pfam" id="PF00583">
    <property type="entry name" value="Acetyltransf_1"/>
    <property type="match status" value="1"/>
</dbReference>
<dbReference type="STRING" id="1302690.BUE76_04775"/>
<dbReference type="EMBL" id="FQUO01000012">
    <property type="protein sequence ID" value="SHF82339.1"/>
    <property type="molecule type" value="Genomic_DNA"/>
</dbReference>
<dbReference type="InterPro" id="IPR050680">
    <property type="entry name" value="YpeA/RimI_acetyltransf"/>
</dbReference>
<dbReference type="PANTHER" id="PTHR43420:SF47">
    <property type="entry name" value="N-ACETYLTRANSFERASE DOMAIN-CONTAINING PROTEIN"/>
    <property type="match status" value="1"/>
</dbReference>
<dbReference type="AlphaFoldDB" id="A0A1M5ESY5"/>
<dbReference type="InterPro" id="IPR016181">
    <property type="entry name" value="Acyl_CoA_acyltransferase"/>
</dbReference>
<dbReference type="PANTHER" id="PTHR43420">
    <property type="entry name" value="ACETYLTRANSFERASE"/>
    <property type="match status" value="1"/>
</dbReference>
<dbReference type="GO" id="GO:0016747">
    <property type="term" value="F:acyltransferase activity, transferring groups other than amino-acyl groups"/>
    <property type="evidence" value="ECO:0007669"/>
    <property type="project" value="InterPro"/>
</dbReference>
<proteinExistence type="predicted"/>
<evidence type="ECO:0000256" key="1">
    <source>
        <dbReference type="ARBA" id="ARBA00022679"/>
    </source>
</evidence>
<accession>A0A1M5ESY5</accession>
<evidence type="ECO:0000313" key="4">
    <source>
        <dbReference type="EMBL" id="SHF82339.1"/>
    </source>
</evidence>
<sequence length="171" mass="19419">MNLSIREATTQDAVLIADLSRQTFFDTFAAQNSKADMDKFLNEQFTRGRLMLEVGQTPNTFLLAYAGDQLAGYVKLRDGRNPPQMAGAKALEIARLYACKNMIGKGVGQLLMQTSLEMGKQKGKDCAWLCVWEHNQRAIDFYHRWGFEKCGEVEFILGDDVQTDWVMQRPL</sequence>
<keyword evidence="4" id="KW-0689">Ribosomal protein</keyword>
<keyword evidence="1" id="KW-0808">Transferase</keyword>
<dbReference type="PROSITE" id="PS51186">
    <property type="entry name" value="GNAT"/>
    <property type="match status" value="1"/>
</dbReference>
<dbReference type="OrthoDB" id="7205533at2"/>
<protein>
    <submittedName>
        <fullName evidence="4">Ribosomal protein S18 acetylase RimI</fullName>
    </submittedName>
</protein>
<gene>
    <name evidence="4" type="ORF">SAMN05444008_112177</name>
</gene>
<dbReference type="Gene3D" id="3.40.630.30">
    <property type="match status" value="1"/>
</dbReference>
<feature type="domain" description="N-acetyltransferase" evidence="3">
    <location>
        <begin position="3"/>
        <end position="171"/>
    </location>
</feature>
<dbReference type="Proteomes" id="UP000184368">
    <property type="component" value="Unassembled WGS sequence"/>
</dbReference>
<keyword evidence="4" id="KW-0687">Ribonucleoprotein</keyword>
<evidence type="ECO:0000256" key="2">
    <source>
        <dbReference type="ARBA" id="ARBA00023315"/>
    </source>
</evidence>
<name>A0A1M5ESY5_9BACT</name>
<dbReference type="RefSeq" id="WP_073045090.1">
    <property type="nucleotide sequence ID" value="NZ_FQUO01000012.1"/>
</dbReference>
<keyword evidence="5" id="KW-1185">Reference proteome</keyword>
<keyword evidence="2" id="KW-0012">Acyltransferase</keyword>
<dbReference type="GO" id="GO:0005840">
    <property type="term" value="C:ribosome"/>
    <property type="evidence" value="ECO:0007669"/>
    <property type="project" value="UniProtKB-KW"/>
</dbReference>
<evidence type="ECO:0000313" key="5">
    <source>
        <dbReference type="Proteomes" id="UP000184368"/>
    </source>
</evidence>